<evidence type="ECO:0000259" key="2">
    <source>
        <dbReference type="Pfam" id="PF00892"/>
    </source>
</evidence>
<feature type="transmembrane region" description="Helical" evidence="1">
    <location>
        <begin position="20"/>
        <end position="40"/>
    </location>
</feature>
<feature type="transmembrane region" description="Helical" evidence="1">
    <location>
        <begin position="52"/>
        <end position="70"/>
    </location>
</feature>
<dbReference type="InterPro" id="IPR000620">
    <property type="entry name" value="EamA_dom"/>
</dbReference>
<feature type="transmembrane region" description="Helical" evidence="1">
    <location>
        <begin position="132"/>
        <end position="152"/>
    </location>
</feature>
<keyword evidence="1" id="KW-1133">Transmembrane helix</keyword>
<keyword evidence="1" id="KW-0812">Transmembrane</keyword>
<evidence type="ECO:0000256" key="1">
    <source>
        <dbReference type="SAM" id="Phobius"/>
    </source>
</evidence>
<organism evidence="3">
    <name type="scientific">marine metagenome</name>
    <dbReference type="NCBI Taxonomy" id="408172"/>
    <lineage>
        <taxon>unclassified sequences</taxon>
        <taxon>metagenomes</taxon>
        <taxon>ecological metagenomes</taxon>
    </lineage>
</organism>
<keyword evidence="1" id="KW-0472">Membrane</keyword>
<evidence type="ECO:0000313" key="3">
    <source>
        <dbReference type="EMBL" id="SVD17859.1"/>
    </source>
</evidence>
<dbReference type="PANTHER" id="PTHR22911">
    <property type="entry name" value="ACYL-MALONYL CONDENSING ENZYME-RELATED"/>
    <property type="match status" value="1"/>
</dbReference>
<feature type="domain" description="EamA" evidence="2">
    <location>
        <begin position="3"/>
        <end position="122"/>
    </location>
</feature>
<name>A0A382T6T2_9ZZZZ</name>
<proteinExistence type="predicted"/>
<dbReference type="PANTHER" id="PTHR22911:SF76">
    <property type="entry name" value="EAMA DOMAIN-CONTAINING PROTEIN"/>
    <property type="match status" value="1"/>
</dbReference>
<dbReference type="AlphaFoldDB" id="A0A382T6T2"/>
<reference evidence="3" key="1">
    <citation type="submission" date="2018-05" db="EMBL/GenBank/DDBJ databases">
        <authorList>
            <person name="Lanie J.A."/>
            <person name="Ng W.-L."/>
            <person name="Kazmierczak K.M."/>
            <person name="Andrzejewski T.M."/>
            <person name="Davidsen T.M."/>
            <person name="Wayne K.J."/>
            <person name="Tettelin H."/>
            <person name="Glass J.I."/>
            <person name="Rusch D."/>
            <person name="Podicherti R."/>
            <person name="Tsui H.-C.T."/>
            <person name="Winkler M.E."/>
        </authorList>
    </citation>
    <scope>NUCLEOTIDE SEQUENCE</scope>
</reference>
<dbReference type="SUPFAM" id="SSF103481">
    <property type="entry name" value="Multidrug resistance efflux transporter EmrE"/>
    <property type="match status" value="1"/>
</dbReference>
<sequence>MLAVSTSPIIARYLENVPAVAISFWRMAFGALILWIISFFRKQLPLTAINRNKTLLGGFLLGIHFALFFGSLKLTTIANATFLGTLAPIFTFFIEKYFFKRKYNTTMVLGLSVAILGAFIIVANKFDFSSDYTLGNLLAVSCSLFLGMAFIISENVRKSATNISYSRTLFSSAAITLL</sequence>
<feature type="transmembrane region" description="Helical" evidence="1">
    <location>
        <begin position="76"/>
        <end position="94"/>
    </location>
</feature>
<dbReference type="EMBL" id="UINC01134360">
    <property type="protein sequence ID" value="SVD17859.1"/>
    <property type="molecule type" value="Genomic_DNA"/>
</dbReference>
<dbReference type="Pfam" id="PF00892">
    <property type="entry name" value="EamA"/>
    <property type="match status" value="1"/>
</dbReference>
<protein>
    <recommendedName>
        <fullName evidence="2">EamA domain-containing protein</fullName>
    </recommendedName>
</protein>
<feature type="transmembrane region" description="Helical" evidence="1">
    <location>
        <begin position="106"/>
        <end position="126"/>
    </location>
</feature>
<accession>A0A382T6T2</accession>
<dbReference type="GO" id="GO:0016020">
    <property type="term" value="C:membrane"/>
    <property type="evidence" value="ECO:0007669"/>
    <property type="project" value="InterPro"/>
</dbReference>
<feature type="non-terminal residue" evidence="3">
    <location>
        <position position="178"/>
    </location>
</feature>
<gene>
    <name evidence="3" type="ORF">METZ01_LOCUS370713</name>
</gene>
<dbReference type="InterPro" id="IPR037185">
    <property type="entry name" value="EmrE-like"/>
</dbReference>